<evidence type="ECO:0000313" key="2">
    <source>
        <dbReference type="Proteomes" id="UP001054252"/>
    </source>
</evidence>
<keyword evidence="2" id="KW-1185">Reference proteome</keyword>
<evidence type="ECO:0000313" key="1">
    <source>
        <dbReference type="EMBL" id="GKV24091.1"/>
    </source>
</evidence>
<accession>A0AAV5KHU6</accession>
<gene>
    <name evidence="1" type="ORF">SLEP1_g33747</name>
</gene>
<reference evidence="1 2" key="1">
    <citation type="journal article" date="2021" name="Commun. Biol.">
        <title>The genome of Shorea leprosula (Dipterocarpaceae) highlights the ecological relevance of drought in aseasonal tropical rainforests.</title>
        <authorList>
            <person name="Ng K.K.S."/>
            <person name="Kobayashi M.J."/>
            <person name="Fawcett J.A."/>
            <person name="Hatakeyama M."/>
            <person name="Paape T."/>
            <person name="Ng C.H."/>
            <person name="Ang C.C."/>
            <person name="Tnah L.H."/>
            <person name="Lee C.T."/>
            <person name="Nishiyama T."/>
            <person name="Sese J."/>
            <person name="O'Brien M.J."/>
            <person name="Copetti D."/>
            <person name="Mohd Noor M.I."/>
            <person name="Ong R.C."/>
            <person name="Putra M."/>
            <person name="Sireger I.Z."/>
            <person name="Indrioko S."/>
            <person name="Kosugi Y."/>
            <person name="Izuno A."/>
            <person name="Isagi Y."/>
            <person name="Lee S.L."/>
            <person name="Shimizu K.K."/>
        </authorList>
    </citation>
    <scope>NUCLEOTIDE SEQUENCE [LARGE SCALE GENOMIC DNA]</scope>
    <source>
        <strain evidence="1">214</strain>
    </source>
</reference>
<name>A0AAV5KHU6_9ROSI</name>
<protein>
    <submittedName>
        <fullName evidence="1">Uncharacterized protein</fullName>
    </submittedName>
</protein>
<dbReference type="AlphaFoldDB" id="A0AAV5KHU6"/>
<dbReference type="EMBL" id="BPVZ01000064">
    <property type="protein sequence ID" value="GKV24091.1"/>
    <property type="molecule type" value="Genomic_DNA"/>
</dbReference>
<proteinExistence type="predicted"/>
<dbReference type="Proteomes" id="UP001054252">
    <property type="component" value="Unassembled WGS sequence"/>
</dbReference>
<organism evidence="1 2">
    <name type="scientific">Rubroshorea leprosula</name>
    <dbReference type="NCBI Taxonomy" id="152421"/>
    <lineage>
        <taxon>Eukaryota</taxon>
        <taxon>Viridiplantae</taxon>
        <taxon>Streptophyta</taxon>
        <taxon>Embryophyta</taxon>
        <taxon>Tracheophyta</taxon>
        <taxon>Spermatophyta</taxon>
        <taxon>Magnoliopsida</taxon>
        <taxon>eudicotyledons</taxon>
        <taxon>Gunneridae</taxon>
        <taxon>Pentapetalae</taxon>
        <taxon>rosids</taxon>
        <taxon>malvids</taxon>
        <taxon>Malvales</taxon>
        <taxon>Dipterocarpaceae</taxon>
        <taxon>Rubroshorea</taxon>
    </lineage>
</organism>
<sequence>MNCFCILVLNWNQPCLPRHCFALLVMKYLSYNLCT</sequence>
<comment type="caution">
    <text evidence="1">The sequence shown here is derived from an EMBL/GenBank/DDBJ whole genome shotgun (WGS) entry which is preliminary data.</text>
</comment>